<keyword evidence="2" id="KW-1185">Reference proteome</keyword>
<gene>
    <name evidence="1" type="ORF">LQ567_21090</name>
</gene>
<dbReference type="InterPro" id="IPR007344">
    <property type="entry name" value="GrpB/CoaE"/>
</dbReference>
<dbReference type="Proteomes" id="UP001199816">
    <property type="component" value="Unassembled WGS sequence"/>
</dbReference>
<evidence type="ECO:0000313" key="2">
    <source>
        <dbReference type="Proteomes" id="UP001199816"/>
    </source>
</evidence>
<dbReference type="PANTHER" id="PTHR34822:SF1">
    <property type="entry name" value="GRPB FAMILY PROTEIN"/>
    <property type="match status" value="1"/>
</dbReference>
<dbReference type="RefSeq" id="WP_231007748.1">
    <property type="nucleotide sequence ID" value="NZ_JAJNEC010000007.1"/>
</dbReference>
<dbReference type="SUPFAM" id="SSF81301">
    <property type="entry name" value="Nucleotidyltransferase"/>
    <property type="match status" value="1"/>
</dbReference>
<organism evidence="1 2">
    <name type="scientific">Niabella pedocola</name>
    <dbReference type="NCBI Taxonomy" id="1752077"/>
    <lineage>
        <taxon>Bacteria</taxon>
        <taxon>Pseudomonadati</taxon>
        <taxon>Bacteroidota</taxon>
        <taxon>Chitinophagia</taxon>
        <taxon>Chitinophagales</taxon>
        <taxon>Chitinophagaceae</taxon>
        <taxon>Niabella</taxon>
    </lineage>
</organism>
<accession>A0ABS8PW44</accession>
<comment type="caution">
    <text evidence="1">The sequence shown here is derived from an EMBL/GenBank/DDBJ whole genome shotgun (WGS) entry which is preliminary data.</text>
</comment>
<protein>
    <submittedName>
        <fullName evidence="1">GrpB family protein</fullName>
    </submittedName>
</protein>
<proteinExistence type="predicted"/>
<dbReference type="PANTHER" id="PTHR34822">
    <property type="entry name" value="GRPB DOMAIN PROTEIN (AFU_ORTHOLOGUE AFUA_1G01530)"/>
    <property type="match status" value="1"/>
</dbReference>
<dbReference type="InterPro" id="IPR043519">
    <property type="entry name" value="NT_sf"/>
</dbReference>
<dbReference type="EMBL" id="JAJNEC010000007">
    <property type="protein sequence ID" value="MCD2425295.1"/>
    <property type="molecule type" value="Genomic_DNA"/>
</dbReference>
<name>A0ABS8PW44_9BACT</name>
<dbReference type="Gene3D" id="3.30.460.10">
    <property type="entry name" value="Beta Polymerase, domain 2"/>
    <property type="match status" value="1"/>
</dbReference>
<evidence type="ECO:0000313" key="1">
    <source>
        <dbReference type="EMBL" id="MCD2425295.1"/>
    </source>
</evidence>
<reference evidence="1 2" key="1">
    <citation type="submission" date="2021-11" db="EMBL/GenBank/DDBJ databases">
        <title>Genomic of Niabella pedocola.</title>
        <authorList>
            <person name="Wu T."/>
        </authorList>
    </citation>
    <scope>NUCLEOTIDE SEQUENCE [LARGE SCALE GENOMIC DNA]</scope>
    <source>
        <strain evidence="1 2">JCM 31011</strain>
    </source>
</reference>
<sequence>MKIEIVPYNPEWTTDFEALKKELAAITGLWDPQIEHIGSTSVETLAAKPIIDLLVGVKHIKDLDHLPQALMNRGYIYYETYNSAMPYRRFFVKLHTEPADLSLPIRIREGDVIPAALNDHHHRRAHIHVLPLQSEHWIRHIAFRNYLRTHPDVKTAYQQLKQELGSLEWTDGNAYNAAKDAFLKTAEQHAVTWYHRHHAAL</sequence>
<dbReference type="Pfam" id="PF04229">
    <property type="entry name" value="GrpB"/>
    <property type="match status" value="1"/>
</dbReference>